<dbReference type="Pfam" id="PF08535">
    <property type="entry name" value="KorB"/>
    <property type="match status" value="1"/>
</dbReference>
<dbReference type="InterPro" id="IPR050336">
    <property type="entry name" value="Chromosome_partition/occlusion"/>
</dbReference>
<sequence>MTFKDSPFDFQLLDPATLDPDPGHIRGQVPEEALKGLTNAIRRLGLIHPILVRPGADGRYRVLAGERRRQAALAAGESRVPVLVRQCTEEEALDVQVFENLGIGVRAALEARDMATALHTIAARFPNTEEAAQYFGRTGTWLAQATAAANLSEKVTALLDAGKISSTGAAVKLEKLARKNEAKAESLIEHLSDGEKLSKKVVEEELSAASGRNRKAEAPAPEAAPAPAQEAASAAPQPTAVPAGVAPWEDLPGEGETSPDPTAAPHARLNPGKIKLVAELLGLEEEDPETVLARLVDEFLATKQG</sequence>
<evidence type="ECO:0000256" key="2">
    <source>
        <dbReference type="SAM" id="MobiDB-lite"/>
    </source>
</evidence>
<accession>A0A975XTX1</accession>
<dbReference type="Proteomes" id="UP000683428">
    <property type="component" value="Chromosome"/>
</dbReference>
<dbReference type="Pfam" id="PF02195">
    <property type="entry name" value="ParB_N"/>
    <property type="match status" value="1"/>
</dbReference>
<proteinExistence type="inferred from homology"/>
<dbReference type="InterPro" id="IPR003115">
    <property type="entry name" value="ParB_N"/>
</dbReference>
<evidence type="ECO:0000313" key="4">
    <source>
        <dbReference type="EMBL" id="QWT48184.1"/>
    </source>
</evidence>
<feature type="compositionally biased region" description="Low complexity" evidence="2">
    <location>
        <begin position="218"/>
        <end position="243"/>
    </location>
</feature>
<gene>
    <name evidence="4" type="ORF">Azoinq_09915</name>
</gene>
<dbReference type="EMBL" id="CP064782">
    <property type="protein sequence ID" value="QWT48184.1"/>
    <property type="molecule type" value="Genomic_DNA"/>
</dbReference>
<protein>
    <submittedName>
        <fullName evidence="4">ParB/RepB/Spo0J family partition protein</fullName>
    </submittedName>
</protein>
<dbReference type="GO" id="GO:0005694">
    <property type="term" value="C:chromosome"/>
    <property type="evidence" value="ECO:0007669"/>
    <property type="project" value="TreeGrafter"/>
</dbReference>
<dbReference type="GO" id="GO:0003677">
    <property type="term" value="F:DNA binding"/>
    <property type="evidence" value="ECO:0007669"/>
    <property type="project" value="InterPro"/>
</dbReference>
<evidence type="ECO:0000256" key="1">
    <source>
        <dbReference type="ARBA" id="ARBA00006295"/>
    </source>
</evidence>
<dbReference type="PANTHER" id="PTHR33375:SF1">
    <property type="entry name" value="CHROMOSOME-PARTITIONING PROTEIN PARB-RELATED"/>
    <property type="match status" value="1"/>
</dbReference>
<keyword evidence="5" id="KW-1185">Reference proteome</keyword>
<dbReference type="AlphaFoldDB" id="A0A975XTX1"/>
<dbReference type="InterPro" id="IPR004437">
    <property type="entry name" value="ParB/RepB/Spo0J"/>
</dbReference>
<dbReference type="InterPro" id="IPR013741">
    <property type="entry name" value="KorB_domain"/>
</dbReference>
<dbReference type="PANTHER" id="PTHR33375">
    <property type="entry name" value="CHROMOSOME-PARTITIONING PROTEIN PARB-RELATED"/>
    <property type="match status" value="1"/>
</dbReference>
<comment type="similarity">
    <text evidence="1">Belongs to the ParB family.</text>
</comment>
<dbReference type="RefSeq" id="WP_216129515.1">
    <property type="nucleotide sequence ID" value="NZ_CP064782.1"/>
</dbReference>
<evidence type="ECO:0000259" key="3">
    <source>
        <dbReference type="SMART" id="SM00470"/>
    </source>
</evidence>
<reference evidence="4" key="1">
    <citation type="submission" date="2020-11" db="EMBL/GenBank/DDBJ databases">
        <title>Azospira inquinata sp. nov.</title>
        <authorList>
            <person name="Moe W.M."/>
            <person name="Mikes M.C."/>
        </authorList>
    </citation>
    <scope>NUCLEOTIDE SEQUENCE</scope>
    <source>
        <strain evidence="4">Azo-3</strain>
    </source>
</reference>
<feature type="domain" description="ParB-like N-terminal" evidence="3">
    <location>
        <begin position="11"/>
        <end position="101"/>
    </location>
</feature>
<feature type="region of interest" description="Disordered" evidence="2">
    <location>
        <begin position="204"/>
        <end position="269"/>
    </location>
</feature>
<dbReference type="SMART" id="SM00470">
    <property type="entry name" value="ParB"/>
    <property type="match status" value="1"/>
</dbReference>
<dbReference type="NCBIfam" id="TIGR00180">
    <property type="entry name" value="parB_part"/>
    <property type="match status" value="1"/>
</dbReference>
<dbReference type="KEGG" id="aiq:Azoinq_09915"/>
<organism evidence="4 5">
    <name type="scientific">Azospira inquinata</name>
    <dbReference type="NCBI Taxonomy" id="2785627"/>
    <lineage>
        <taxon>Bacteria</taxon>
        <taxon>Pseudomonadati</taxon>
        <taxon>Pseudomonadota</taxon>
        <taxon>Betaproteobacteria</taxon>
        <taxon>Rhodocyclales</taxon>
        <taxon>Rhodocyclaceae</taxon>
        <taxon>Azospira</taxon>
    </lineage>
</organism>
<evidence type="ECO:0000313" key="5">
    <source>
        <dbReference type="Proteomes" id="UP000683428"/>
    </source>
</evidence>
<dbReference type="GO" id="GO:0007059">
    <property type="term" value="P:chromosome segregation"/>
    <property type="evidence" value="ECO:0007669"/>
    <property type="project" value="TreeGrafter"/>
</dbReference>
<name>A0A975XTX1_9RHOO</name>